<sequence>MCAKLVSVIMPCYNGEQYIRESIESVLQQTYKNWELIIIDDASNDNSVMIVNDFLDDSRIKLLTNNYEKGAAGARQTGIDSSNGQLIAFLDSDDLWMPQKLEKQVEHIESKAISFSFSNYIVFNDRQCKCLTFPARVSYSRILFNCPIGNSTVMLTRELATIKKIPIMAKEDYAFWIELLKQGIIAHNIGSSEMMYRLSDSSVSSNKLSEISKQFKVLNEVAGLNYFKCAFYTTTYIVLGVLKRALNPLKNKN</sequence>
<comment type="caution">
    <text evidence="2">The sequence shown here is derived from an EMBL/GenBank/DDBJ whole genome shotgun (WGS) entry which is preliminary data.</text>
</comment>
<dbReference type="InterPro" id="IPR001173">
    <property type="entry name" value="Glyco_trans_2-like"/>
</dbReference>
<organism evidence="2 3">
    <name type="scientific">Vibrio jasicida</name>
    <dbReference type="NCBI Taxonomy" id="766224"/>
    <lineage>
        <taxon>Bacteria</taxon>
        <taxon>Pseudomonadati</taxon>
        <taxon>Pseudomonadota</taxon>
        <taxon>Gammaproteobacteria</taxon>
        <taxon>Vibrionales</taxon>
        <taxon>Vibrionaceae</taxon>
        <taxon>Vibrio</taxon>
    </lineage>
</organism>
<dbReference type="PANTHER" id="PTHR43685:SF2">
    <property type="entry name" value="GLYCOSYLTRANSFERASE 2-LIKE DOMAIN-CONTAINING PROTEIN"/>
    <property type="match status" value="1"/>
</dbReference>
<dbReference type="SUPFAM" id="SSF53448">
    <property type="entry name" value="Nucleotide-diphospho-sugar transferases"/>
    <property type="match status" value="1"/>
</dbReference>
<dbReference type="Gene3D" id="3.90.550.10">
    <property type="entry name" value="Spore Coat Polysaccharide Biosynthesis Protein SpsA, Chain A"/>
    <property type="match status" value="1"/>
</dbReference>
<evidence type="ECO:0000313" key="2">
    <source>
        <dbReference type="EMBL" id="CAH1602737.1"/>
    </source>
</evidence>
<dbReference type="GO" id="GO:0016757">
    <property type="term" value="F:glycosyltransferase activity"/>
    <property type="evidence" value="ECO:0007669"/>
    <property type="project" value="UniProtKB-KW"/>
</dbReference>
<dbReference type="Proteomes" id="UP001295462">
    <property type="component" value="Unassembled WGS sequence"/>
</dbReference>
<dbReference type="InterPro" id="IPR029044">
    <property type="entry name" value="Nucleotide-diphossugar_trans"/>
</dbReference>
<evidence type="ECO:0000313" key="3">
    <source>
        <dbReference type="Proteomes" id="UP001295462"/>
    </source>
</evidence>
<evidence type="ECO:0000259" key="1">
    <source>
        <dbReference type="Pfam" id="PF00535"/>
    </source>
</evidence>
<gene>
    <name evidence="2" type="primary">wfgD</name>
    <name evidence="2" type="ORF">THF1A12_60167</name>
</gene>
<protein>
    <submittedName>
        <fullName evidence="2">UDP-Glc:alpha-D-GlcNAc-diphosphoundecaprenol beta-1,3-glucosyltransferase WfgD</fullName>
        <ecNumber evidence="2">2.4.1.305</ecNumber>
    </submittedName>
</protein>
<dbReference type="Pfam" id="PF00535">
    <property type="entry name" value="Glycos_transf_2"/>
    <property type="match status" value="1"/>
</dbReference>
<keyword evidence="2" id="KW-0808">Transferase</keyword>
<name>A0AAU9QVM3_9VIBR</name>
<dbReference type="EMBL" id="CAKMUD010000116">
    <property type="protein sequence ID" value="CAH1602737.1"/>
    <property type="molecule type" value="Genomic_DNA"/>
</dbReference>
<keyword evidence="2" id="KW-0328">Glycosyltransferase</keyword>
<dbReference type="CDD" id="cd00761">
    <property type="entry name" value="Glyco_tranf_GTA_type"/>
    <property type="match status" value="1"/>
</dbReference>
<dbReference type="InterPro" id="IPR050834">
    <property type="entry name" value="Glycosyltransf_2"/>
</dbReference>
<dbReference type="EC" id="2.4.1.305" evidence="2"/>
<proteinExistence type="predicted"/>
<dbReference type="RefSeq" id="WP_409590229.1">
    <property type="nucleotide sequence ID" value="NZ_CAKMTZ010000126.1"/>
</dbReference>
<dbReference type="PANTHER" id="PTHR43685">
    <property type="entry name" value="GLYCOSYLTRANSFERASE"/>
    <property type="match status" value="1"/>
</dbReference>
<feature type="domain" description="Glycosyltransferase 2-like" evidence="1">
    <location>
        <begin position="7"/>
        <end position="115"/>
    </location>
</feature>
<reference evidence="2" key="1">
    <citation type="submission" date="2022-01" db="EMBL/GenBank/DDBJ databases">
        <authorList>
            <person name="Lagorce A."/>
        </authorList>
    </citation>
    <scope>NUCLEOTIDE SEQUENCE</scope>
    <source>
        <strain evidence="2">Th15_F1_A12</strain>
    </source>
</reference>
<accession>A0AAU9QVM3</accession>
<dbReference type="AlphaFoldDB" id="A0AAU9QVM3"/>